<dbReference type="PANTHER" id="PTHR11863">
    <property type="entry name" value="STEROL DESATURASE"/>
    <property type="match status" value="1"/>
</dbReference>
<dbReference type="GO" id="GO:0016491">
    <property type="term" value="F:oxidoreductase activity"/>
    <property type="evidence" value="ECO:0007669"/>
    <property type="project" value="InterPro"/>
</dbReference>
<evidence type="ECO:0000313" key="7">
    <source>
        <dbReference type="EMBL" id="AZG75842.1"/>
    </source>
</evidence>
<dbReference type="Pfam" id="PF04116">
    <property type="entry name" value="FA_hydroxylase"/>
    <property type="match status" value="1"/>
</dbReference>
<dbReference type="GO" id="GO:0008610">
    <property type="term" value="P:lipid biosynthetic process"/>
    <property type="evidence" value="ECO:0007669"/>
    <property type="project" value="InterPro"/>
</dbReference>
<keyword evidence="2 5" id="KW-0812">Transmembrane</keyword>
<dbReference type="GO" id="GO:0005506">
    <property type="term" value="F:iron ion binding"/>
    <property type="evidence" value="ECO:0007669"/>
    <property type="project" value="InterPro"/>
</dbReference>
<accession>A0A3G8M414</accession>
<feature type="transmembrane region" description="Helical" evidence="5">
    <location>
        <begin position="215"/>
        <end position="235"/>
    </location>
</feature>
<evidence type="ECO:0000256" key="1">
    <source>
        <dbReference type="ARBA" id="ARBA00004370"/>
    </source>
</evidence>
<feature type="transmembrane region" description="Helical" evidence="5">
    <location>
        <begin position="78"/>
        <end position="103"/>
    </location>
</feature>
<name>A0A3G8M414_9HYPH</name>
<feature type="transmembrane region" description="Helical" evidence="5">
    <location>
        <begin position="182"/>
        <end position="203"/>
    </location>
</feature>
<organism evidence="7 8">
    <name type="scientific">Methylocystis rosea</name>
    <dbReference type="NCBI Taxonomy" id="173366"/>
    <lineage>
        <taxon>Bacteria</taxon>
        <taxon>Pseudomonadati</taxon>
        <taxon>Pseudomonadota</taxon>
        <taxon>Alphaproteobacteria</taxon>
        <taxon>Hyphomicrobiales</taxon>
        <taxon>Methylocystaceae</taxon>
        <taxon>Methylocystis</taxon>
    </lineage>
</organism>
<protein>
    <submittedName>
        <fullName evidence="7">Sterol desaturase family protein</fullName>
    </submittedName>
</protein>
<dbReference type="EMBL" id="CP034086">
    <property type="protein sequence ID" value="AZG75842.1"/>
    <property type="molecule type" value="Genomic_DNA"/>
</dbReference>
<comment type="subcellular location">
    <subcellularLocation>
        <location evidence="1">Membrane</location>
    </subcellularLocation>
</comment>
<dbReference type="RefSeq" id="WP_124737693.1">
    <property type="nucleotide sequence ID" value="NZ_CP034086.1"/>
</dbReference>
<dbReference type="GO" id="GO:0016020">
    <property type="term" value="C:membrane"/>
    <property type="evidence" value="ECO:0007669"/>
    <property type="project" value="UniProtKB-SubCell"/>
</dbReference>
<keyword evidence="3 5" id="KW-1133">Transmembrane helix</keyword>
<evidence type="ECO:0000313" key="8">
    <source>
        <dbReference type="Proteomes" id="UP000273982"/>
    </source>
</evidence>
<dbReference type="InterPro" id="IPR006694">
    <property type="entry name" value="Fatty_acid_hydroxylase"/>
</dbReference>
<reference evidence="7 8" key="1">
    <citation type="submission" date="2018-11" db="EMBL/GenBank/DDBJ databases">
        <title>Genome squencing of methanotrophic bacteria isolated from alkaline groundwater in Korea.</title>
        <authorList>
            <person name="Nguyen L.N."/>
        </authorList>
    </citation>
    <scope>NUCLEOTIDE SEQUENCE [LARGE SCALE GENOMIC DNA]</scope>
    <source>
        <strain evidence="7 8">GW6</strain>
    </source>
</reference>
<evidence type="ECO:0000259" key="6">
    <source>
        <dbReference type="Pfam" id="PF04116"/>
    </source>
</evidence>
<feature type="domain" description="Fatty acid hydroxylase" evidence="6">
    <location>
        <begin position="131"/>
        <end position="279"/>
    </location>
</feature>
<proteinExistence type="predicted"/>
<evidence type="ECO:0000256" key="4">
    <source>
        <dbReference type="ARBA" id="ARBA00023136"/>
    </source>
</evidence>
<dbReference type="KEGG" id="mros:EHO51_03315"/>
<evidence type="ECO:0000256" key="3">
    <source>
        <dbReference type="ARBA" id="ARBA00022989"/>
    </source>
</evidence>
<sequence length="347" mass="38884">MDVYDALRFSAAKISNELFSAGSIFSVYSLATTFLIAVGALAYQRKMRRGRVNLRAIARAIFDKRLLLSKSFAADVKLFVLSVVLMPVVVGALVLSTNGVATAVSAALRSSFGAFAPTSCCDLSIRLFSTAVLFLAYEIGYWVDHYLKHRIPFLWEFHKVHHTAEVLTPVTNFRNHPIDNIFFGYMLAMFIGGASGVLAWVFGRTTESFTVDGKNILFIFFLWTIGHLQHSQFWIPFRGILGHVVLSPAHHQIHHSTDPQHFNRNFGSVLAVWDWMFGSLEMPSTKNPRLKYGVEEDAADPHSSFGLLATPIYRAALALWRASAEAWNAGTERLEQRRQRLKSTGIL</sequence>
<evidence type="ECO:0000256" key="2">
    <source>
        <dbReference type="ARBA" id="ARBA00022692"/>
    </source>
</evidence>
<dbReference type="AlphaFoldDB" id="A0A3G8M414"/>
<evidence type="ECO:0000256" key="5">
    <source>
        <dbReference type="SAM" id="Phobius"/>
    </source>
</evidence>
<gene>
    <name evidence="7" type="ORF">EHO51_03315</name>
</gene>
<feature type="transmembrane region" description="Helical" evidence="5">
    <location>
        <begin position="20"/>
        <end position="43"/>
    </location>
</feature>
<dbReference type="Proteomes" id="UP000273982">
    <property type="component" value="Chromosome"/>
</dbReference>
<keyword evidence="4 5" id="KW-0472">Membrane</keyword>
<dbReference type="InterPro" id="IPR050307">
    <property type="entry name" value="Sterol_Desaturase_Related"/>
</dbReference>